<evidence type="ECO:0000256" key="7">
    <source>
        <dbReference type="ARBA" id="ARBA00047740"/>
    </source>
</evidence>
<evidence type="ECO:0000256" key="6">
    <source>
        <dbReference type="ARBA" id="ARBA00023242"/>
    </source>
</evidence>
<keyword evidence="8" id="KW-0506">mRNA capping</keyword>
<protein>
    <recommendedName>
        <fullName evidence="8">mRNA-capping enzyme subunit beta</fullName>
        <ecNumber evidence="8">3.6.1.74</ecNumber>
    </recommendedName>
    <alternativeName>
        <fullName evidence="8">mRNA 5'-phosphatase</fullName>
    </alternativeName>
    <alternativeName>
        <fullName evidence="8">mRNA 5'-triphosphate monophosphatase</fullName>
    </alternativeName>
</protein>
<evidence type="ECO:0000256" key="3">
    <source>
        <dbReference type="ARBA" id="ARBA00006345"/>
    </source>
</evidence>
<dbReference type="GO" id="GO:0031533">
    <property type="term" value="C:mRNA capping enzyme complex"/>
    <property type="evidence" value="ECO:0007669"/>
    <property type="project" value="UniProtKB-UniRule"/>
</dbReference>
<dbReference type="PANTHER" id="PTHR28118">
    <property type="entry name" value="POLYNUCLEOTIDE 5'-TRIPHOSPHATASE-RELATED"/>
    <property type="match status" value="1"/>
</dbReference>
<comment type="function">
    <text evidence="8">First step of mRNA capping. Converts the 5'-triphosphate end of a nascent mRNA chain into a diphosphate end.</text>
</comment>
<comment type="cofactor">
    <cofactor evidence="1 8">
        <name>Mg(2+)</name>
        <dbReference type="ChEBI" id="CHEBI:18420"/>
    </cofactor>
</comment>
<evidence type="ECO:0000256" key="8">
    <source>
        <dbReference type="RuleBase" id="RU367053"/>
    </source>
</evidence>
<reference evidence="11" key="1">
    <citation type="submission" date="2021-10" db="EMBL/GenBank/DDBJ databases">
        <title>De novo Genome Assembly of Clathrus columnatus (Basidiomycota, Fungi) Using Illumina and Nanopore Sequence Data.</title>
        <authorList>
            <person name="Ogiso-Tanaka E."/>
            <person name="Itagaki H."/>
            <person name="Hosoya T."/>
            <person name="Hosaka K."/>
        </authorList>
    </citation>
    <scope>NUCLEOTIDE SEQUENCE</scope>
    <source>
        <strain evidence="11">MO-923</strain>
    </source>
</reference>
<evidence type="ECO:0000256" key="2">
    <source>
        <dbReference type="ARBA" id="ARBA00004123"/>
    </source>
</evidence>
<evidence type="ECO:0000256" key="5">
    <source>
        <dbReference type="ARBA" id="ARBA00022801"/>
    </source>
</evidence>
<dbReference type="InterPro" id="IPR037009">
    <property type="entry name" value="mRNA_triPase_Cet1_sf"/>
</dbReference>
<evidence type="ECO:0000313" key="11">
    <source>
        <dbReference type="EMBL" id="GJJ15658.1"/>
    </source>
</evidence>
<gene>
    <name evidence="11" type="ORF">Clacol_009936</name>
</gene>
<feature type="compositionally biased region" description="Polar residues" evidence="9">
    <location>
        <begin position="60"/>
        <end position="71"/>
    </location>
</feature>
<evidence type="ECO:0000313" key="12">
    <source>
        <dbReference type="Proteomes" id="UP001050691"/>
    </source>
</evidence>
<comment type="subcellular location">
    <subcellularLocation>
        <location evidence="2 8">Nucleus</location>
    </subcellularLocation>
</comment>
<dbReference type="Pfam" id="PF02940">
    <property type="entry name" value="mRNA_triPase"/>
    <property type="match status" value="1"/>
</dbReference>
<dbReference type="PANTHER" id="PTHR28118:SF1">
    <property type="entry name" value="POLYNUCLEOTIDE 5'-TRIPHOSPHATASE CTL1-RELATED"/>
    <property type="match status" value="1"/>
</dbReference>
<dbReference type="GO" id="GO:0006370">
    <property type="term" value="P:7-methylguanosine mRNA capping"/>
    <property type="evidence" value="ECO:0007669"/>
    <property type="project" value="UniProtKB-UniRule"/>
</dbReference>
<name>A0AAV5ASL8_9AGAM</name>
<proteinExistence type="inferred from homology"/>
<dbReference type="GO" id="GO:0004651">
    <property type="term" value="F:polynucleotide 5'-phosphatase activity"/>
    <property type="evidence" value="ECO:0007669"/>
    <property type="project" value="UniProtKB-UniRule"/>
</dbReference>
<sequence>MGLKDSPRNPKATDLYGDEIDDEEGSDDDDGDDEDDFLPQRRKYSDDEGAEEIPPKRQRYSPSSSNGYSTKPQPPSKAHDAITSSVPRPLVPSGSKPALEHSILNVEPVDEFIRDVADFVHRLIANRREYVEIEAKIGVLRDSSGQRIRLPVATETILLSDAMPVRFESNMSASQHQHYNGLLNSLGIPPQDSSAIPRTPLKYSHTRLVDTLYPSPDNSHEKLRVTTDEATGKVVQCIKKIRLGDLNVYSPKRNADWRISVNLEVPVPQPAGTPLYSRKKDRLTYTHQYFNIDLTQVHQAMGPNATPVLLHELELEFNNAAMPVLLHAASMRHHASPPDHEFDELMRIFVNNARILVKNANSAWETGR</sequence>
<dbReference type="InterPro" id="IPR004206">
    <property type="entry name" value="mRNA_triPase_Cet1"/>
</dbReference>
<organism evidence="11 12">
    <name type="scientific">Clathrus columnatus</name>
    <dbReference type="NCBI Taxonomy" id="1419009"/>
    <lineage>
        <taxon>Eukaryota</taxon>
        <taxon>Fungi</taxon>
        <taxon>Dikarya</taxon>
        <taxon>Basidiomycota</taxon>
        <taxon>Agaricomycotina</taxon>
        <taxon>Agaricomycetes</taxon>
        <taxon>Phallomycetidae</taxon>
        <taxon>Phallales</taxon>
        <taxon>Clathraceae</taxon>
        <taxon>Clathrus</taxon>
    </lineage>
</organism>
<accession>A0AAV5ASL8</accession>
<keyword evidence="12" id="KW-1185">Reference proteome</keyword>
<comment type="catalytic activity">
    <reaction evidence="7">
        <text>a 5'-end triphospho-ribonucleoside in mRNA + H2O = a 5'-end diphospho-ribonucleoside in mRNA + phosphate + H(+)</text>
        <dbReference type="Rhea" id="RHEA:67004"/>
        <dbReference type="Rhea" id="RHEA-COMP:17164"/>
        <dbReference type="Rhea" id="RHEA-COMP:17165"/>
        <dbReference type="ChEBI" id="CHEBI:15377"/>
        <dbReference type="ChEBI" id="CHEBI:15378"/>
        <dbReference type="ChEBI" id="CHEBI:43474"/>
        <dbReference type="ChEBI" id="CHEBI:167616"/>
        <dbReference type="ChEBI" id="CHEBI:167618"/>
        <dbReference type="EC" id="3.6.1.74"/>
    </reaction>
    <physiologicalReaction direction="left-to-right" evidence="7">
        <dbReference type="Rhea" id="RHEA:67005"/>
    </physiologicalReaction>
</comment>
<dbReference type="AlphaFoldDB" id="A0AAV5ASL8"/>
<dbReference type="CDD" id="cd07470">
    <property type="entry name" value="CYTH-like_mRNA_RTPase"/>
    <property type="match status" value="1"/>
</dbReference>
<comment type="subunit">
    <text evidence="8">Heterodimer. The mRNA-capping enzyme is composed of two separate chains alpha and beta, respectively a mRNA guanylyltransferase and an mRNA 5'-triphosphate monophosphatase.</text>
</comment>
<keyword evidence="4 8" id="KW-0507">mRNA processing</keyword>
<comment type="caution">
    <text evidence="11">The sequence shown here is derived from an EMBL/GenBank/DDBJ whole genome shotgun (WGS) entry which is preliminary data.</text>
</comment>
<keyword evidence="6 8" id="KW-0539">Nucleus</keyword>
<dbReference type="GO" id="GO:0140818">
    <property type="term" value="F:mRNA 5'-triphosphate monophosphatase activity"/>
    <property type="evidence" value="ECO:0007669"/>
    <property type="project" value="UniProtKB-EC"/>
</dbReference>
<dbReference type="EC" id="3.6.1.74" evidence="8"/>
<dbReference type="InterPro" id="IPR040343">
    <property type="entry name" value="Cet1/Ctl1"/>
</dbReference>
<evidence type="ECO:0000259" key="10">
    <source>
        <dbReference type="Pfam" id="PF02940"/>
    </source>
</evidence>
<dbReference type="EMBL" id="BPWL01000011">
    <property type="protein sequence ID" value="GJJ15658.1"/>
    <property type="molecule type" value="Genomic_DNA"/>
</dbReference>
<feature type="region of interest" description="Disordered" evidence="9">
    <location>
        <begin position="1"/>
        <end position="96"/>
    </location>
</feature>
<dbReference type="Gene3D" id="3.20.100.10">
    <property type="entry name" value="mRNA triphosphatase Cet1-like"/>
    <property type="match status" value="1"/>
</dbReference>
<dbReference type="InterPro" id="IPR033469">
    <property type="entry name" value="CYTH-like_dom_sf"/>
</dbReference>
<evidence type="ECO:0000256" key="1">
    <source>
        <dbReference type="ARBA" id="ARBA00001946"/>
    </source>
</evidence>
<dbReference type="SUPFAM" id="SSF55154">
    <property type="entry name" value="CYTH-like phosphatases"/>
    <property type="match status" value="1"/>
</dbReference>
<evidence type="ECO:0000256" key="4">
    <source>
        <dbReference type="ARBA" id="ARBA00022664"/>
    </source>
</evidence>
<comment type="similarity">
    <text evidence="3 8">Belongs to the fungal TPase family.</text>
</comment>
<feature type="compositionally biased region" description="Acidic residues" evidence="9">
    <location>
        <begin position="16"/>
        <end position="37"/>
    </location>
</feature>
<dbReference type="Proteomes" id="UP001050691">
    <property type="component" value="Unassembled WGS sequence"/>
</dbReference>
<evidence type="ECO:0000256" key="9">
    <source>
        <dbReference type="SAM" id="MobiDB-lite"/>
    </source>
</evidence>
<keyword evidence="5 8" id="KW-0378">Hydrolase</keyword>
<feature type="domain" description="mRNA triphosphatase Cet1-like" evidence="10">
    <location>
        <begin position="110"/>
        <end position="317"/>
    </location>
</feature>